<evidence type="ECO:0000256" key="2">
    <source>
        <dbReference type="SAM" id="SignalP"/>
    </source>
</evidence>
<evidence type="ECO:0000313" key="3">
    <source>
        <dbReference type="EMBL" id="RIW27282.1"/>
    </source>
</evidence>
<evidence type="ECO:0000256" key="1">
    <source>
        <dbReference type="SAM" id="Phobius"/>
    </source>
</evidence>
<dbReference type="AlphaFoldDB" id="A0A3A1QS49"/>
<dbReference type="EMBL" id="QXIR01000057">
    <property type="protein sequence ID" value="RIW27282.1"/>
    <property type="molecule type" value="Genomic_DNA"/>
</dbReference>
<feature type="transmembrane region" description="Helical" evidence="1">
    <location>
        <begin position="175"/>
        <end position="194"/>
    </location>
</feature>
<keyword evidence="1" id="KW-0472">Membrane</keyword>
<reference evidence="3 4" key="1">
    <citation type="submission" date="2018-09" db="EMBL/GenBank/DDBJ databases">
        <title>Bacillus saliacetes sp. nov., isolated from Thai shrimp paste (Ka-pi).</title>
        <authorList>
            <person name="Daroonpunt R."/>
            <person name="Tanasupawat S."/>
            <person name="Yiamsombut S."/>
        </authorList>
    </citation>
    <scope>NUCLEOTIDE SEQUENCE [LARGE SCALE GENOMIC DNA]</scope>
    <source>
        <strain evidence="3 4">SKP7-4</strain>
    </source>
</reference>
<accession>A0A3A1QS49</accession>
<dbReference type="RefSeq" id="WP_119549689.1">
    <property type="nucleotide sequence ID" value="NZ_QXIR01000057.1"/>
</dbReference>
<dbReference type="OrthoDB" id="202562at1386"/>
<keyword evidence="1" id="KW-1133">Transmembrane helix</keyword>
<protein>
    <submittedName>
        <fullName evidence="3">Uncharacterized protein</fullName>
    </submittedName>
</protein>
<keyword evidence="2" id="KW-0732">Signal</keyword>
<proteinExistence type="predicted"/>
<gene>
    <name evidence="3" type="ORF">D3H55_23160</name>
</gene>
<name>A0A3A1QS49_9BACI</name>
<sequence length="219" mass="23754">MKKNLVSITASVLLFSYLAPSSISFAQENSVSEIEMIEEYVPSEEEIAQLDKILSAIEEIDQNLDMENLSNNKTEDVSSLSVEAQDFYGLYKTELEKDNNVSQLDAIGVIKDSYNNQVVSPDRVSSLGYSVGSVKEYKLSNSDVRTIIGIIGVHGTGWAFLKELVKKFSGKGPTLLTILIIGVPAIGGAALAVCNRKGKGVVITDIRIGASHSFSCRSR</sequence>
<comment type="caution">
    <text evidence="3">The sequence shown here is derived from an EMBL/GenBank/DDBJ whole genome shotgun (WGS) entry which is preliminary data.</text>
</comment>
<feature type="chain" id="PRO_5017196059" evidence="2">
    <location>
        <begin position="27"/>
        <end position="219"/>
    </location>
</feature>
<evidence type="ECO:0000313" key="4">
    <source>
        <dbReference type="Proteomes" id="UP000265801"/>
    </source>
</evidence>
<dbReference type="Proteomes" id="UP000265801">
    <property type="component" value="Unassembled WGS sequence"/>
</dbReference>
<keyword evidence="1" id="KW-0812">Transmembrane</keyword>
<keyword evidence="4" id="KW-1185">Reference proteome</keyword>
<organism evidence="3 4">
    <name type="scientific">Bacillus salacetis</name>
    <dbReference type="NCBI Taxonomy" id="2315464"/>
    <lineage>
        <taxon>Bacteria</taxon>
        <taxon>Bacillati</taxon>
        <taxon>Bacillota</taxon>
        <taxon>Bacilli</taxon>
        <taxon>Bacillales</taxon>
        <taxon>Bacillaceae</taxon>
        <taxon>Bacillus</taxon>
    </lineage>
</organism>
<feature type="signal peptide" evidence="2">
    <location>
        <begin position="1"/>
        <end position="26"/>
    </location>
</feature>